<dbReference type="EMBL" id="NIVC01002699">
    <property type="protein sequence ID" value="PAA55848.1"/>
    <property type="molecule type" value="Genomic_DNA"/>
</dbReference>
<dbReference type="AlphaFoldDB" id="A0A267E2R2"/>
<evidence type="ECO:0000313" key="2">
    <source>
        <dbReference type="Proteomes" id="UP000215902"/>
    </source>
</evidence>
<proteinExistence type="predicted"/>
<sequence length="269" mass="30608">MTRSKVIDLAEVIEDWAKDFYQKFNQRDLEKSYGMKLPFQELRMVIDTNNFCVDNDEAEYSTVKPGTGQWQRNHVLFKTSYSNTTATPMQYALSTQRSTRSVCSVSLSKGFVFEGQSGLKVSLPNNLLELSASMSRQLSMEGRREKSVEQELAWTVDTTVSVPPGKTVTVRLVIKERQFTGTFRVATRFRGSLAVKLFRGDSKLCVLRANELRDVFKENLGFQWQPEEACLLFISEGQCHTACGVEQFIQIDETDFEATDSKEQQQLAS</sequence>
<organism evidence="1 2">
    <name type="scientific">Macrostomum lignano</name>
    <dbReference type="NCBI Taxonomy" id="282301"/>
    <lineage>
        <taxon>Eukaryota</taxon>
        <taxon>Metazoa</taxon>
        <taxon>Spiralia</taxon>
        <taxon>Lophotrochozoa</taxon>
        <taxon>Platyhelminthes</taxon>
        <taxon>Rhabditophora</taxon>
        <taxon>Macrostomorpha</taxon>
        <taxon>Macrostomida</taxon>
        <taxon>Macrostomidae</taxon>
        <taxon>Macrostomum</taxon>
    </lineage>
</organism>
<accession>A0A267E2R2</accession>
<dbReference type="PANTHER" id="PTHR39369">
    <property type="entry name" value="LIN-24 (TWENTY-FOUR) LIKE"/>
    <property type="match status" value="1"/>
</dbReference>
<dbReference type="OrthoDB" id="5819442at2759"/>
<dbReference type="CDD" id="cd20237">
    <property type="entry name" value="PFM_LIN24-like"/>
    <property type="match status" value="1"/>
</dbReference>
<gene>
    <name evidence="1" type="ORF">BOX15_Mlig017252g2</name>
</gene>
<dbReference type="PANTHER" id="PTHR39369:SF6">
    <property type="entry name" value="LIN-24 (TWENTY-FOUR) LIKE"/>
    <property type="match status" value="1"/>
</dbReference>
<name>A0A267E2R2_9PLAT</name>
<dbReference type="SUPFAM" id="SSF56973">
    <property type="entry name" value="Aerolisin/ETX pore-forming domain"/>
    <property type="match status" value="1"/>
</dbReference>
<keyword evidence="2" id="KW-1185">Reference proteome</keyword>
<protein>
    <submittedName>
        <fullName evidence="1">Uncharacterized protein</fullName>
    </submittedName>
</protein>
<dbReference type="Gene3D" id="2.170.15.10">
    <property type="entry name" value="Proaerolysin, chain A, domain 3"/>
    <property type="match status" value="1"/>
</dbReference>
<comment type="caution">
    <text evidence="1">The sequence shown here is derived from an EMBL/GenBank/DDBJ whole genome shotgun (WGS) entry which is preliminary data.</text>
</comment>
<evidence type="ECO:0000313" key="1">
    <source>
        <dbReference type="EMBL" id="PAA55848.1"/>
    </source>
</evidence>
<dbReference type="Proteomes" id="UP000215902">
    <property type="component" value="Unassembled WGS sequence"/>
</dbReference>
<reference evidence="1 2" key="1">
    <citation type="submission" date="2017-06" db="EMBL/GenBank/DDBJ databases">
        <title>A platform for efficient transgenesis in Macrostomum lignano, a flatworm model organism for stem cell research.</title>
        <authorList>
            <person name="Berezikov E."/>
        </authorList>
    </citation>
    <scope>NUCLEOTIDE SEQUENCE [LARGE SCALE GENOMIC DNA]</scope>
    <source>
        <strain evidence="1">DV1</strain>
        <tissue evidence="1">Whole organism</tissue>
    </source>
</reference>